<dbReference type="Pfam" id="PF26639">
    <property type="entry name" value="Het-6_barrel"/>
    <property type="match status" value="1"/>
</dbReference>
<dbReference type="EMBL" id="DS231637">
    <property type="protein sequence ID" value="EDU46084.1"/>
    <property type="molecule type" value="Genomic_DNA"/>
</dbReference>
<name>B2WPL8_PYRTR</name>
<protein>
    <recommendedName>
        <fullName evidence="2">Heterokaryon incompatibility domain-containing protein</fullName>
    </recommendedName>
</protein>
<reference evidence="4" key="1">
    <citation type="journal article" date="2013" name="G3 (Bethesda)">
        <title>Comparative genomics of a plant-pathogenic fungus, Pyrenophora tritici-repentis, reveals transduplication and the impact of repeat elements on pathogenicity and population divergence.</title>
        <authorList>
            <person name="Manning V.A."/>
            <person name="Pandelova I."/>
            <person name="Dhillon B."/>
            <person name="Wilhelm L.J."/>
            <person name="Goodwin S.B."/>
            <person name="Berlin A.M."/>
            <person name="Figueroa M."/>
            <person name="Freitag M."/>
            <person name="Hane J.K."/>
            <person name="Henrissat B."/>
            <person name="Holman W.H."/>
            <person name="Kodira C.D."/>
            <person name="Martin J."/>
            <person name="Oliver R.P."/>
            <person name="Robbertse B."/>
            <person name="Schackwitz W."/>
            <person name="Schwartz D.C."/>
            <person name="Spatafora J.W."/>
            <person name="Turgeon B.G."/>
            <person name="Yandava C."/>
            <person name="Young S."/>
            <person name="Zhou S."/>
            <person name="Zeng Q."/>
            <person name="Grigoriev I.V."/>
            <person name="Ma L.-J."/>
            <person name="Ciuffetti L.M."/>
        </authorList>
    </citation>
    <scope>NUCLEOTIDE SEQUENCE [LARGE SCALE GENOMIC DNA]</scope>
    <source>
        <strain evidence="4">Pt-1C-BFP</strain>
    </source>
</reference>
<feature type="domain" description="Heterokaryon incompatibility" evidence="2">
    <location>
        <begin position="76"/>
        <end position="228"/>
    </location>
</feature>
<evidence type="ECO:0000313" key="3">
    <source>
        <dbReference type="EMBL" id="EDU46084.1"/>
    </source>
</evidence>
<dbReference type="InterPro" id="IPR052895">
    <property type="entry name" value="HetReg/Transcr_Mod"/>
</dbReference>
<dbReference type="InParanoid" id="B2WPL8"/>
<sequence>MSETVDTASVSDDTAIVCLEVPQLRDSTREQAADAEPQSCSSSQAGSTLDLMQQPCRDTPFCGRLITTSLNESPDYVALSYVWGKGSSSDPILHLDGHPLQIRACLWQALEELTTHVNPIRLWVDQICIDQNNEKEKEQQVQLMSRIYAQAQRVIGWLGSHADDSHLAFDLLVMLGQTQHNSEWWRAAHAVMKDGGLKNIFNPTLGPRRATASLVRRPWFYRLWIVQEAALASTLELRCGSSLISGDVFFNAIRILCSAVSDLPMPWLQKPYRNAYKLGQLRAQVRKGQNHSFPHLAYTLSGWLCEKDHDRLIALFGLVFRNNQGWFTPSYSMSGPELYLKFAQAHIRLKESLDILHFAGCGNSDAHTVSENDGRVVLKLNPPSDDIPSWVPDWRVQSRPLTLATSFENEFLGFSATVSEPVFNIDHDKLRVCAREMDKIKVCGLPYCESLWRRIKMTEHALFNSWFSLAKTALLKGADVELMFASTLVMDGKVAVVERQEIGANSPDVPSLFKHWAARNPHDFVGPCKKDWKDGVDDSTRYGYIAEEVCRDRTFFITEAGRLGLGSVHVSPGDSIYLIHGLKTPFVLHRKSGMDILRGECYVYGLMDGKVQHSSEDSVLHLR</sequence>
<dbReference type="Pfam" id="PF06985">
    <property type="entry name" value="HET"/>
    <property type="match status" value="1"/>
</dbReference>
<evidence type="ECO:0000256" key="1">
    <source>
        <dbReference type="SAM" id="MobiDB-lite"/>
    </source>
</evidence>
<dbReference type="OMA" id="PDWRVQS"/>
<feature type="region of interest" description="Disordered" evidence="1">
    <location>
        <begin position="27"/>
        <end position="46"/>
    </location>
</feature>
<dbReference type="OrthoDB" id="194358at2759"/>
<proteinExistence type="predicted"/>
<accession>B2WPL8</accession>
<dbReference type="InterPro" id="IPR010730">
    <property type="entry name" value="HET"/>
</dbReference>
<dbReference type="HOGENOM" id="CLU_004184_7_2_1"/>
<evidence type="ECO:0000313" key="4">
    <source>
        <dbReference type="Proteomes" id="UP000001471"/>
    </source>
</evidence>
<dbReference type="AlphaFoldDB" id="B2WPL8"/>
<dbReference type="STRING" id="426418.B2WPL8"/>
<dbReference type="Proteomes" id="UP000001471">
    <property type="component" value="Unassembled WGS sequence"/>
</dbReference>
<dbReference type="PANTHER" id="PTHR24148">
    <property type="entry name" value="ANKYRIN REPEAT DOMAIN-CONTAINING PROTEIN 39 HOMOLOG-RELATED"/>
    <property type="match status" value="1"/>
</dbReference>
<evidence type="ECO:0000259" key="2">
    <source>
        <dbReference type="Pfam" id="PF06985"/>
    </source>
</evidence>
<dbReference type="PANTHER" id="PTHR24148:SF64">
    <property type="entry name" value="HETEROKARYON INCOMPATIBILITY DOMAIN-CONTAINING PROTEIN"/>
    <property type="match status" value="1"/>
</dbReference>
<gene>
    <name evidence="3" type="ORF">PTRG_11969</name>
</gene>
<organism evidence="3 4">
    <name type="scientific">Pyrenophora tritici-repentis (strain Pt-1C-BFP)</name>
    <name type="common">Wheat tan spot fungus</name>
    <name type="synonym">Drechslera tritici-repentis</name>
    <dbReference type="NCBI Taxonomy" id="426418"/>
    <lineage>
        <taxon>Eukaryota</taxon>
        <taxon>Fungi</taxon>
        <taxon>Dikarya</taxon>
        <taxon>Ascomycota</taxon>
        <taxon>Pezizomycotina</taxon>
        <taxon>Dothideomycetes</taxon>
        <taxon>Pleosporomycetidae</taxon>
        <taxon>Pleosporales</taxon>
        <taxon>Pleosporineae</taxon>
        <taxon>Pleosporaceae</taxon>
        <taxon>Pyrenophora</taxon>
    </lineage>
</organism>